<name>A0A017TA13_9BACT</name>
<feature type="coiled-coil region" evidence="2">
    <location>
        <begin position="580"/>
        <end position="607"/>
    </location>
</feature>
<keyword evidence="2" id="KW-0175">Coiled coil</keyword>
<dbReference type="eggNOG" id="COG3501">
    <property type="taxonomic scope" value="Bacteria"/>
</dbReference>
<dbReference type="InterPro" id="IPR006531">
    <property type="entry name" value="Gp5/Vgr_OB"/>
</dbReference>
<comment type="similarity">
    <text evidence="1">Belongs to the VgrG protein family.</text>
</comment>
<evidence type="ECO:0000256" key="1">
    <source>
        <dbReference type="ARBA" id="ARBA00005558"/>
    </source>
</evidence>
<dbReference type="Proteomes" id="UP000019678">
    <property type="component" value="Unassembled WGS sequence"/>
</dbReference>
<dbReference type="Pfam" id="PF04717">
    <property type="entry name" value="Phage_base_V"/>
    <property type="match status" value="1"/>
</dbReference>
<keyword evidence="6" id="KW-1185">Reference proteome</keyword>
<dbReference type="SUPFAM" id="SSF69279">
    <property type="entry name" value="Phage tail proteins"/>
    <property type="match status" value="2"/>
</dbReference>
<dbReference type="SUPFAM" id="SSF69255">
    <property type="entry name" value="gp5 N-terminal domain-like"/>
    <property type="match status" value="1"/>
</dbReference>
<protein>
    <submittedName>
        <fullName evidence="5">VgrG protein</fullName>
    </submittedName>
</protein>
<dbReference type="STRING" id="1192034.CAP_2298"/>
<dbReference type="Gene3D" id="4.10.220.110">
    <property type="match status" value="1"/>
</dbReference>
<dbReference type="NCBIfam" id="TIGR03361">
    <property type="entry name" value="VI_Rhs_Vgr"/>
    <property type="match status" value="1"/>
</dbReference>
<evidence type="ECO:0000313" key="6">
    <source>
        <dbReference type="Proteomes" id="UP000019678"/>
    </source>
</evidence>
<dbReference type="NCBIfam" id="TIGR01646">
    <property type="entry name" value="vgr_GE"/>
    <property type="match status" value="1"/>
</dbReference>
<dbReference type="AlphaFoldDB" id="A0A017TA13"/>
<evidence type="ECO:0000259" key="4">
    <source>
        <dbReference type="Pfam" id="PF04717"/>
    </source>
</evidence>
<dbReference type="Gene3D" id="2.40.50.230">
    <property type="entry name" value="Gp5 N-terminal domain"/>
    <property type="match status" value="1"/>
</dbReference>
<dbReference type="InterPro" id="IPR006533">
    <property type="entry name" value="T6SS_Vgr_RhsGE"/>
</dbReference>
<proteinExistence type="inferred from homology"/>
<evidence type="ECO:0000313" key="5">
    <source>
        <dbReference type="EMBL" id="EYF06108.1"/>
    </source>
</evidence>
<feature type="domain" description="Gp5/Type VI secretion system Vgr protein OB-fold" evidence="4">
    <location>
        <begin position="382"/>
        <end position="446"/>
    </location>
</feature>
<accession>A0A017TA13</accession>
<dbReference type="EMBL" id="ASRX01000018">
    <property type="protein sequence ID" value="EYF06108.1"/>
    <property type="molecule type" value="Genomic_DNA"/>
</dbReference>
<organism evidence="5 6">
    <name type="scientific">Chondromyces apiculatus DSM 436</name>
    <dbReference type="NCBI Taxonomy" id="1192034"/>
    <lineage>
        <taxon>Bacteria</taxon>
        <taxon>Pseudomonadati</taxon>
        <taxon>Myxococcota</taxon>
        <taxon>Polyangia</taxon>
        <taxon>Polyangiales</taxon>
        <taxon>Polyangiaceae</taxon>
        <taxon>Chondromyces</taxon>
    </lineage>
</organism>
<dbReference type="RefSeq" id="WP_063748684.1">
    <property type="nucleotide sequence ID" value="NZ_ASRX01000018.1"/>
</dbReference>
<dbReference type="Gene3D" id="2.30.110.50">
    <property type="match status" value="1"/>
</dbReference>
<evidence type="ECO:0000256" key="2">
    <source>
        <dbReference type="SAM" id="Coils"/>
    </source>
</evidence>
<dbReference type="Pfam" id="PF05954">
    <property type="entry name" value="Phage_GPD"/>
    <property type="match status" value="1"/>
</dbReference>
<comment type="caution">
    <text evidence="5">The sequence shown here is derived from an EMBL/GenBank/DDBJ whole genome shotgun (WGS) entry which is preliminary data.</text>
</comment>
<reference evidence="5 6" key="1">
    <citation type="submission" date="2013-05" db="EMBL/GenBank/DDBJ databases">
        <title>Genome assembly of Chondromyces apiculatus DSM 436.</title>
        <authorList>
            <person name="Sharma G."/>
            <person name="Khatri I."/>
            <person name="Kaur C."/>
            <person name="Mayilraj S."/>
            <person name="Subramanian S."/>
        </authorList>
    </citation>
    <scope>NUCLEOTIDE SEQUENCE [LARGE SCALE GENOMIC DNA]</scope>
    <source>
        <strain evidence="5 6">DSM 436</strain>
    </source>
</reference>
<dbReference type="InterPro" id="IPR037026">
    <property type="entry name" value="Vgr_OB-fold_dom_sf"/>
</dbReference>
<dbReference type="InterPro" id="IPR017847">
    <property type="entry name" value="T6SS_RhsGE_Vgr_subset"/>
</dbReference>
<sequence length="1097" mass="119889">MSASPDFFKIRIEMEGIEPDALEISQLTGRESISQPFEIELLLVCRDPAGLGIEVIVGEKATIVFERGDVELRRLHGMIANARDRLDTETSHATYRVTFTPRVHKLTLSETLDVFLDLNIPGILRKKLDAAGFTEGEDYLFRLYETYPVRDFVVQYKETDLAFISRLTEHLGISYFFEHESGRDVMVFTDRNSGFRAIEGDERVSFRPRGDPCDVFQIEETVRMVPGEFVVRDYNYRTPHVALNGVSTVPSGTGAVVEYGSHVKTPDEAQQLAEIRAQERLTWLRVFDGQSDLIAFRAGARLTLEGHPYGDLNLLLVEVTHRASLVTLGTGHADGLTYENAFRAIPYTRRYRPPRVTPKPRVHGVLTGVIDGPKGGDYAQLDDDGRYHVRFLFDTSTPEEQQASRPVRMAQPHAGAGYGMHFPLRQGVEVILTFVDGDPDRPIIVSTVPNPQTASPVTAGNAPRNIIRTGGGNEINIDDTGDNQRIKMSTPHKSTTFQLGYRNSPEDGAILETQGASSSIAMAGTAMYTSASASVSTLYKLSLSGQISTVAEYTPFATAVSTVKELMGQALDLAGSYLDLKAAQKAKKEAELKLQSVRDSQASYNAEQRRKAARKRTGDALKALESGCTMTPDQQAEVNALRQAYEDAQKAYDEKLIEKRTTLEWLADAKKGEWVPNVDTANAVVVTDSYAQIQTQEIALEGINEELPVLKTDYETARLAYLEKLKELTPDPPSATQQAALDEADDAITDEPAADDEANAAADTAFNSRNAYNTQVGVNELGEEAIKTKELRRDLEYAKTANVLFSEVMALFAGIKDFIERFKKEDNKVELLATKLASFPREDPTFALKSTYVPPLGTSILGVKHTLGSSGDMIIYADHELLSWAKTTLLLGKDGVLIESGKHLSLLSADKAELAAKDKLLQTSKQIDVRAYDKLELKAEPDPAVPSSLGSVGTLALESKGAMTLKSQDQSIELQAKSKPGQRIRMEAKTDLFGGAENVTMNASKVAQLLSGSVSMKLDAQAGTATLGTPTWKLSIKDGEAKLGTSQNGLTVQSAATLISYGPSMVKVASAKTQIKAQGMLELEGQTIRANGKILLG</sequence>
<evidence type="ECO:0000256" key="3">
    <source>
        <dbReference type="SAM" id="MobiDB-lite"/>
    </source>
</evidence>
<dbReference type="Gene3D" id="3.55.50.10">
    <property type="entry name" value="Baseplate protein-like domains"/>
    <property type="match status" value="1"/>
</dbReference>
<feature type="region of interest" description="Disordered" evidence="3">
    <location>
        <begin position="447"/>
        <end position="485"/>
    </location>
</feature>
<gene>
    <name evidence="5" type="ORF">CAP_2298</name>
</gene>
<feature type="compositionally biased region" description="Polar residues" evidence="3">
    <location>
        <begin position="447"/>
        <end position="458"/>
    </location>
</feature>